<comment type="similarity">
    <text evidence="1">Belongs to the tpcK family.</text>
</comment>
<evidence type="ECO:0000259" key="2">
    <source>
        <dbReference type="Pfam" id="PF07110"/>
    </source>
</evidence>
<evidence type="ECO:0000313" key="3">
    <source>
        <dbReference type="EMBL" id="KAK5996635.1"/>
    </source>
</evidence>
<dbReference type="Gene3D" id="3.30.70.100">
    <property type="match status" value="1"/>
</dbReference>
<protein>
    <submittedName>
        <fullName evidence="3">Dehydratase iacD</fullName>
    </submittedName>
</protein>
<dbReference type="Pfam" id="PF07110">
    <property type="entry name" value="EthD"/>
    <property type="match status" value="1"/>
</dbReference>
<feature type="domain" description="EthD" evidence="2">
    <location>
        <begin position="23"/>
        <end position="114"/>
    </location>
</feature>
<reference evidence="3 4" key="1">
    <citation type="submission" date="2024-01" db="EMBL/GenBank/DDBJ databases">
        <title>Complete genome of Cladobotryum mycophilum ATHUM6906.</title>
        <authorList>
            <person name="Christinaki A.C."/>
            <person name="Myridakis A.I."/>
            <person name="Kouvelis V.N."/>
        </authorList>
    </citation>
    <scope>NUCLEOTIDE SEQUENCE [LARGE SCALE GENOMIC DNA]</scope>
    <source>
        <strain evidence="3 4">ATHUM6906</strain>
    </source>
</reference>
<gene>
    <name evidence="3" type="ORF">PT974_01972</name>
</gene>
<name>A0ABR0SXX5_9HYPO</name>
<dbReference type="SUPFAM" id="SSF54909">
    <property type="entry name" value="Dimeric alpha+beta barrel"/>
    <property type="match status" value="1"/>
</dbReference>
<organism evidence="3 4">
    <name type="scientific">Cladobotryum mycophilum</name>
    <dbReference type="NCBI Taxonomy" id="491253"/>
    <lineage>
        <taxon>Eukaryota</taxon>
        <taxon>Fungi</taxon>
        <taxon>Dikarya</taxon>
        <taxon>Ascomycota</taxon>
        <taxon>Pezizomycotina</taxon>
        <taxon>Sordariomycetes</taxon>
        <taxon>Hypocreomycetidae</taxon>
        <taxon>Hypocreales</taxon>
        <taxon>Hypocreaceae</taxon>
        <taxon>Cladobotryum</taxon>
    </lineage>
</organism>
<sequence length="139" mass="15979">MTEYHGEQPLKYTVTHYRQASRTHQEFKKWITEVHLPLGLPIFQRHGALGYTLFFTPKDLNDAVKEVGKVYPTWDFADYDCFIEYTLPSIDTIKAITADPEWPTAIAHQEDWIDVTKGLVSIGYATSYMVDGKIVNPPK</sequence>
<dbReference type="EMBL" id="JAVFKD010000002">
    <property type="protein sequence ID" value="KAK5996635.1"/>
    <property type="molecule type" value="Genomic_DNA"/>
</dbReference>
<proteinExistence type="inferred from homology"/>
<keyword evidence="4" id="KW-1185">Reference proteome</keyword>
<accession>A0ABR0SXX5</accession>
<evidence type="ECO:0000256" key="1">
    <source>
        <dbReference type="ARBA" id="ARBA00005986"/>
    </source>
</evidence>
<dbReference type="InterPro" id="IPR009799">
    <property type="entry name" value="EthD_dom"/>
</dbReference>
<dbReference type="InterPro" id="IPR011008">
    <property type="entry name" value="Dimeric_a/b-barrel"/>
</dbReference>
<evidence type="ECO:0000313" key="4">
    <source>
        <dbReference type="Proteomes" id="UP001338125"/>
    </source>
</evidence>
<dbReference type="Proteomes" id="UP001338125">
    <property type="component" value="Unassembled WGS sequence"/>
</dbReference>
<comment type="caution">
    <text evidence="3">The sequence shown here is derived from an EMBL/GenBank/DDBJ whole genome shotgun (WGS) entry which is preliminary data.</text>
</comment>